<dbReference type="RefSeq" id="WP_329800023.1">
    <property type="nucleotide sequence ID" value="NZ_JAYJJT010000035.1"/>
</dbReference>
<organism evidence="1 2">
    <name type="scientific">[Mycobacterium] zoologicum</name>
    <dbReference type="NCBI Taxonomy" id="2872311"/>
    <lineage>
        <taxon>Bacteria</taxon>
        <taxon>Bacillati</taxon>
        <taxon>Actinomycetota</taxon>
        <taxon>Actinomycetes</taxon>
        <taxon>Mycobacteriales</taxon>
        <taxon>Mycobacteriaceae</taxon>
        <taxon>Mycolicibacter</taxon>
    </lineage>
</organism>
<evidence type="ECO:0000313" key="2">
    <source>
        <dbReference type="Proteomes" id="UP001299046"/>
    </source>
</evidence>
<evidence type="ECO:0000313" key="1">
    <source>
        <dbReference type="EMBL" id="MEB3052105.1"/>
    </source>
</evidence>
<dbReference type="EMBL" id="JAYJJT010000035">
    <property type="protein sequence ID" value="MEB3052105.1"/>
    <property type="molecule type" value="Genomic_DNA"/>
</dbReference>
<sequence length="85" mass="9484">MSGVLDRVSRSAREIITQELGLANPALLKELSDVEVPTNTQRKEVERVLAAALMNTLGPDWVPSERGRAMERAVEAFLQAWPIKR</sequence>
<name>A0ABU5YQU3_9MYCO</name>
<gene>
    <name evidence="1" type="ORF">KV112_20550</name>
</gene>
<protein>
    <submittedName>
        <fullName evidence="1">Uncharacterized protein</fullName>
    </submittedName>
</protein>
<keyword evidence="2" id="KW-1185">Reference proteome</keyword>
<accession>A0ABU5YQU3</accession>
<comment type="caution">
    <text evidence="1">The sequence shown here is derived from an EMBL/GenBank/DDBJ whole genome shotgun (WGS) entry which is preliminary data.</text>
</comment>
<reference evidence="1 2" key="1">
    <citation type="submission" date="2023-12" db="EMBL/GenBank/DDBJ databases">
        <title>Description of new species of Mycobacterium terrae complex isolated from sewage at the Sao Paulo Zoological Park Foundation in Brazil.</title>
        <authorList>
            <person name="Romagnoli C.L."/>
            <person name="Conceicao E.C."/>
            <person name="Machado E."/>
            <person name="Barreto L.B.P.F."/>
            <person name="Sharma A."/>
            <person name="Silva N.M."/>
            <person name="Marques L.E."/>
            <person name="Juliana M.A."/>
            <person name="Lourenco M.C.S."/>
            <person name="Digiampietri L.A."/>
            <person name="Suffys P.N."/>
            <person name="Viana-Niero C."/>
        </authorList>
    </citation>
    <scope>NUCLEOTIDE SEQUENCE [LARGE SCALE GENOMIC DNA]</scope>
    <source>
        <strain evidence="1 2">MYC123</strain>
    </source>
</reference>
<dbReference type="Proteomes" id="UP001299046">
    <property type="component" value="Unassembled WGS sequence"/>
</dbReference>
<proteinExistence type="predicted"/>